<dbReference type="EMBL" id="LGUA01000291">
    <property type="protein sequence ID" value="OAX82537.1"/>
    <property type="molecule type" value="Genomic_DNA"/>
</dbReference>
<accession>A0A1B7P0Z1</accession>
<comment type="caution">
    <text evidence="2">The sequence shown here is derived from an EMBL/GenBank/DDBJ whole genome shotgun (WGS) entry which is preliminary data.</text>
</comment>
<sequence length="557" mass="63100">MFKLHFVIVHRGNRLTIIVVDTFSTTPGNRKVPETTLFTMENQFSSRGYSEWAGSPIEDIRGLDIDHNKTKQLHGGTDRFSTTQRFAAQNPYLHHSGASSASVYSQSSSGSPTKDTFRLLTREILNNPLLKSVKNTGKPVLTLEPDKFNPMRSMEVPIIYDNADDSSHSAGGCEIMWPFDPQASEQAPGVPPKAFSYPVDANQYNRRLPISKSEGSNVKSLDGSPNYDDAPYGGDPYYHHWNSPANVFTAQHKQRSGSPDRRRGRGRSLSPVKILEDLDENSPLEFLESPTKRPRSPHKKLFGENGWLGRSPSSKESPSEKTKKPGFKLLGEKIKQRVEDMTADAKKSKERFQSTFPISLDPPTQAKLYSEVELMICVTANKFLLDQHKEGRISVESVTKVTNFWASKNRPQVVQFQFDQLTQRDLVIYNLRTFKFHGECAQNVVALNATLRNWKAIAKEMSIRTFCAPDSVVRKHMHDTHKILEMLGAPLVTFLGFQELQVNALSLMKREQEKQMQEMGRHGVAKEYHPPSLSQHEKEDRGRSHGSSHREWDHLTK</sequence>
<keyword evidence="3" id="KW-1185">Reference proteome</keyword>
<dbReference type="OrthoDB" id="5229017at2759"/>
<gene>
    <name evidence="2" type="ORF">ACJ72_03108</name>
</gene>
<reference evidence="2 3" key="1">
    <citation type="submission" date="2015-07" db="EMBL/GenBank/DDBJ databases">
        <title>Emmonsia species relationships and genome sequence.</title>
        <authorList>
            <person name="Cuomo C.A."/>
            <person name="Schwartz I.S."/>
            <person name="Kenyon C."/>
            <person name="de Hoog G.S."/>
            <person name="Govender N.P."/>
            <person name="Botha A."/>
            <person name="Moreno L."/>
            <person name="de Vries M."/>
            <person name="Munoz J.F."/>
            <person name="Stielow J.B."/>
        </authorList>
    </citation>
    <scope>NUCLEOTIDE SEQUENCE [LARGE SCALE GENOMIC DNA]</scope>
    <source>
        <strain evidence="2 3">CBS 136260</strain>
    </source>
</reference>
<evidence type="ECO:0000313" key="2">
    <source>
        <dbReference type="EMBL" id="OAX82537.1"/>
    </source>
</evidence>
<evidence type="ECO:0000256" key="1">
    <source>
        <dbReference type="SAM" id="MobiDB-lite"/>
    </source>
</evidence>
<feature type="region of interest" description="Disordered" evidence="1">
    <location>
        <begin position="249"/>
        <end position="326"/>
    </location>
</feature>
<evidence type="ECO:0000313" key="3">
    <source>
        <dbReference type="Proteomes" id="UP000091918"/>
    </source>
</evidence>
<organism evidence="2 3">
    <name type="scientific">Emergomyces africanus</name>
    <dbReference type="NCBI Taxonomy" id="1955775"/>
    <lineage>
        <taxon>Eukaryota</taxon>
        <taxon>Fungi</taxon>
        <taxon>Dikarya</taxon>
        <taxon>Ascomycota</taxon>
        <taxon>Pezizomycotina</taxon>
        <taxon>Eurotiomycetes</taxon>
        <taxon>Eurotiomycetidae</taxon>
        <taxon>Onygenales</taxon>
        <taxon>Ajellomycetaceae</taxon>
        <taxon>Emergomyces</taxon>
    </lineage>
</organism>
<dbReference type="Proteomes" id="UP000091918">
    <property type="component" value="Unassembled WGS sequence"/>
</dbReference>
<protein>
    <submittedName>
        <fullName evidence="2">Uncharacterized protein</fullName>
    </submittedName>
</protein>
<feature type="region of interest" description="Disordered" evidence="1">
    <location>
        <begin position="207"/>
        <end position="231"/>
    </location>
</feature>
<dbReference type="AlphaFoldDB" id="A0A1B7P0Z1"/>
<proteinExistence type="predicted"/>
<feature type="region of interest" description="Disordered" evidence="1">
    <location>
        <begin position="513"/>
        <end position="557"/>
    </location>
</feature>
<name>A0A1B7P0Z1_9EURO</name>